<organism evidence="9 10">
    <name type="scientific">Skermanella stibiiresistens SB22</name>
    <dbReference type="NCBI Taxonomy" id="1385369"/>
    <lineage>
        <taxon>Bacteria</taxon>
        <taxon>Pseudomonadati</taxon>
        <taxon>Pseudomonadota</taxon>
        <taxon>Alphaproteobacteria</taxon>
        <taxon>Rhodospirillales</taxon>
        <taxon>Azospirillaceae</taxon>
        <taxon>Skermanella</taxon>
    </lineage>
</organism>
<keyword evidence="10" id="KW-1185">Reference proteome</keyword>
<dbReference type="STRING" id="1385369.N825_07320"/>
<evidence type="ECO:0000256" key="7">
    <source>
        <dbReference type="ARBA" id="ARBA00023326"/>
    </source>
</evidence>
<gene>
    <name evidence="9" type="ORF">N825_07320</name>
</gene>
<dbReference type="EC" id="3.2.1.4" evidence="3"/>
<protein>
    <recommendedName>
        <fullName evidence="3">cellulase</fullName>
        <ecNumber evidence="3">3.2.1.4</ecNumber>
    </recommendedName>
</protein>
<keyword evidence="7" id="KW-0624">Polysaccharide degradation</keyword>
<comment type="catalytic activity">
    <reaction evidence="1">
        <text>Endohydrolysis of (1-&gt;4)-beta-D-glucosidic linkages in cellulose, lichenin and cereal beta-D-glucans.</text>
        <dbReference type="EC" id="3.2.1.4"/>
    </reaction>
</comment>
<dbReference type="PATRIC" id="fig|1385369.3.peg.3652"/>
<name>W9GZD0_9PROT</name>
<dbReference type="PROSITE" id="PS51257">
    <property type="entry name" value="PROKAR_LIPOPROTEIN"/>
    <property type="match status" value="1"/>
</dbReference>
<dbReference type="InterPro" id="IPR002037">
    <property type="entry name" value="Glyco_hydro_8"/>
</dbReference>
<reference evidence="9 10" key="1">
    <citation type="submission" date="2013-08" db="EMBL/GenBank/DDBJ databases">
        <title>The genome sequence of Skermanella stibiiresistens.</title>
        <authorList>
            <person name="Zhu W."/>
            <person name="Wang G."/>
        </authorList>
    </citation>
    <scope>NUCLEOTIDE SEQUENCE [LARGE SCALE GENOMIC DNA]</scope>
    <source>
        <strain evidence="9 10">SB22</strain>
    </source>
</reference>
<keyword evidence="7" id="KW-0119">Carbohydrate metabolism</keyword>
<evidence type="ECO:0000313" key="10">
    <source>
        <dbReference type="Proteomes" id="UP000019486"/>
    </source>
</evidence>
<dbReference type="Proteomes" id="UP000019486">
    <property type="component" value="Unassembled WGS sequence"/>
</dbReference>
<evidence type="ECO:0000256" key="8">
    <source>
        <dbReference type="SAM" id="SignalP"/>
    </source>
</evidence>
<keyword evidence="4 9" id="KW-0378">Hydrolase</keyword>
<accession>W9GZD0</accession>
<feature type="chain" id="PRO_5004920733" description="cellulase" evidence="8">
    <location>
        <begin position="21"/>
        <end position="360"/>
    </location>
</feature>
<evidence type="ECO:0000256" key="1">
    <source>
        <dbReference type="ARBA" id="ARBA00000966"/>
    </source>
</evidence>
<dbReference type="Pfam" id="PF01270">
    <property type="entry name" value="Glyco_hydro_8"/>
    <property type="match status" value="1"/>
</dbReference>
<dbReference type="GO" id="GO:0008810">
    <property type="term" value="F:cellulase activity"/>
    <property type="evidence" value="ECO:0007669"/>
    <property type="project" value="UniProtKB-EC"/>
</dbReference>
<evidence type="ECO:0000256" key="3">
    <source>
        <dbReference type="ARBA" id="ARBA00012601"/>
    </source>
</evidence>
<comment type="caution">
    <text evidence="9">The sequence shown here is derived from an EMBL/GenBank/DDBJ whole genome shotgun (WGS) entry which is preliminary data.</text>
</comment>
<dbReference type="GO" id="GO:0030245">
    <property type="term" value="P:cellulose catabolic process"/>
    <property type="evidence" value="ECO:0007669"/>
    <property type="project" value="UniProtKB-KW"/>
</dbReference>
<dbReference type="AlphaFoldDB" id="W9GZD0"/>
<evidence type="ECO:0000256" key="4">
    <source>
        <dbReference type="ARBA" id="ARBA00022801"/>
    </source>
</evidence>
<dbReference type="SUPFAM" id="SSF48208">
    <property type="entry name" value="Six-hairpin glycosidases"/>
    <property type="match status" value="1"/>
</dbReference>
<keyword evidence="5" id="KW-0136">Cellulose degradation</keyword>
<keyword evidence="8" id="KW-0732">Signal</keyword>
<keyword evidence="6" id="KW-0326">Glycosidase</keyword>
<feature type="signal peptide" evidence="8">
    <location>
        <begin position="1"/>
        <end position="20"/>
    </location>
</feature>
<evidence type="ECO:0000313" key="9">
    <source>
        <dbReference type="EMBL" id="EWY39144.1"/>
    </source>
</evidence>
<dbReference type="RefSeq" id="WP_037454899.1">
    <property type="nucleotide sequence ID" value="NZ_AVFL01000013.1"/>
</dbReference>
<dbReference type="PRINTS" id="PR00735">
    <property type="entry name" value="GLHYDRLASE8"/>
</dbReference>
<comment type="similarity">
    <text evidence="2">Belongs to the glycosyl hydrolase 8 (cellulase D) family.</text>
</comment>
<dbReference type="InterPro" id="IPR012341">
    <property type="entry name" value="6hp_glycosidase-like_sf"/>
</dbReference>
<sequence length="360" mass="38904">MRAIFTIVALVALLGAGVLATACTSTKADATLYQSEWQAFATRFILPEGRVADTGNKGISHSEGQGYGMIMATAYDDKATFDRLWTWTKANLQVRGDHLFSWKWEPGPEAGQGKATDPNSASDGDILIAWGLLRAADRWNDDTYRQASLAILDDIRAQMFVDTALGKTLLPGPMGFVRQAKDAPGTVASVVINPSYWVFPALNDFARRHDEALWRAVIESGRAAITRSRIGPMGLPPDWAEVAGPDVKLAAGFETVFGFNAIRVPLYTIWGGLADADALNAPVRSWWSGHDGAPFIPATVDLATNAKAPYGLSNGGRAVSVLTRFGAQAQPMMPSLGDTDDYYSATLILLTKIAFSERFQ</sequence>
<dbReference type="EMBL" id="AVFL01000013">
    <property type="protein sequence ID" value="EWY39144.1"/>
    <property type="molecule type" value="Genomic_DNA"/>
</dbReference>
<dbReference type="Gene3D" id="1.50.10.10">
    <property type="match status" value="1"/>
</dbReference>
<evidence type="ECO:0000256" key="6">
    <source>
        <dbReference type="ARBA" id="ARBA00023295"/>
    </source>
</evidence>
<evidence type="ECO:0000256" key="2">
    <source>
        <dbReference type="ARBA" id="ARBA00009209"/>
    </source>
</evidence>
<dbReference type="InterPro" id="IPR008928">
    <property type="entry name" value="6-hairpin_glycosidase_sf"/>
</dbReference>
<dbReference type="OrthoDB" id="9766708at2"/>
<proteinExistence type="inferred from homology"/>
<evidence type="ECO:0000256" key="5">
    <source>
        <dbReference type="ARBA" id="ARBA00023001"/>
    </source>
</evidence>